<dbReference type="Pfam" id="PF13309">
    <property type="entry name" value="HTH_22"/>
    <property type="match status" value="1"/>
</dbReference>
<feature type="domain" description="Transcriptional regulator DauR-like HTH" evidence="2">
    <location>
        <begin position="156"/>
        <end position="214"/>
    </location>
</feature>
<dbReference type="EMBL" id="CP029551">
    <property type="protein sequence ID" value="AWN38368.1"/>
    <property type="molecule type" value="Genomic_DNA"/>
</dbReference>
<dbReference type="InterPro" id="IPR039445">
    <property type="entry name" value="DauR-like_HTH"/>
</dbReference>
<evidence type="ECO:0000259" key="1">
    <source>
        <dbReference type="Pfam" id="PF08348"/>
    </source>
</evidence>
<evidence type="ECO:0000313" key="3">
    <source>
        <dbReference type="EMBL" id="AWN38368.1"/>
    </source>
</evidence>
<dbReference type="RefSeq" id="WP_109953525.1">
    <property type="nucleotide sequence ID" value="NZ_CP029551.1"/>
</dbReference>
<protein>
    <submittedName>
        <fullName evidence="3">DNA-binding protein</fullName>
    </submittedName>
</protein>
<feature type="domain" description="YheO-like" evidence="1">
    <location>
        <begin position="22"/>
        <end position="130"/>
    </location>
</feature>
<reference evidence="3 4" key="1">
    <citation type="submission" date="2018-05" db="EMBL/GenBank/DDBJ databases">
        <title>Complete Genome Sequence of Methylobacterium sp. 17Sr1-43.</title>
        <authorList>
            <person name="Srinivasan S."/>
        </authorList>
    </citation>
    <scope>NUCLEOTIDE SEQUENCE [LARGE SCALE GENOMIC DNA]</scope>
    <source>
        <strain evidence="3 4">17Sr1-43</strain>
    </source>
</reference>
<dbReference type="KEGG" id="meti:DK427_23700"/>
<evidence type="ECO:0000259" key="2">
    <source>
        <dbReference type="Pfam" id="PF13309"/>
    </source>
</evidence>
<keyword evidence="4" id="KW-1185">Reference proteome</keyword>
<dbReference type="AlphaFoldDB" id="A0A2U8VY24"/>
<accession>A0A2U8VY24</accession>
<dbReference type="PANTHER" id="PTHR35568">
    <property type="entry name" value="TRANSCRIPTIONAL REGULATOR DAUR"/>
    <property type="match status" value="1"/>
</dbReference>
<keyword evidence="3" id="KW-0238">DNA-binding</keyword>
<dbReference type="OrthoDB" id="9796595at2"/>
<dbReference type="InterPro" id="IPR039446">
    <property type="entry name" value="DauR-like"/>
</dbReference>
<dbReference type="GO" id="GO:0003677">
    <property type="term" value="F:DNA binding"/>
    <property type="evidence" value="ECO:0007669"/>
    <property type="project" value="UniProtKB-KW"/>
</dbReference>
<dbReference type="Proteomes" id="UP000246058">
    <property type="component" value="Chromosome"/>
</dbReference>
<proteinExistence type="predicted"/>
<dbReference type="PANTHER" id="PTHR35568:SF1">
    <property type="entry name" value="TRANSCRIPTIONAL REGULATOR DAUR"/>
    <property type="match status" value="1"/>
</dbReference>
<organism evidence="3 4">
    <name type="scientific">Methylobacterium radiodurans</name>
    <dbReference type="NCBI Taxonomy" id="2202828"/>
    <lineage>
        <taxon>Bacteria</taxon>
        <taxon>Pseudomonadati</taxon>
        <taxon>Pseudomonadota</taxon>
        <taxon>Alphaproteobacteria</taxon>
        <taxon>Hyphomicrobiales</taxon>
        <taxon>Methylobacteriaceae</taxon>
        <taxon>Methylobacterium</taxon>
    </lineage>
</organism>
<gene>
    <name evidence="3" type="ORF">DK427_23700</name>
</gene>
<dbReference type="InterPro" id="IPR013559">
    <property type="entry name" value="YheO"/>
</dbReference>
<dbReference type="Pfam" id="PF08348">
    <property type="entry name" value="PAS_6"/>
    <property type="match status" value="1"/>
</dbReference>
<name>A0A2U8VY24_9HYPH</name>
<sequence length="224" mass="24124">MTRKKPGPPRSVAADQEVLFAQLRQIAQGLGATFAPFCEVVVHDLTDPKNAIVAIHNNLSGRRVGQPATELGLARIADPDYPQVVANYANAFADGRQAKSTSIGIKDAEGNYVAALCLNIDLTLFQSLQAAIGQFTRIDAPTSVEESLNPTGADAIRARIDQFAARLATTPRTLKTDERRVLLRELKDAGCMDVRRSSEVIAAHLGVSRATVYADTKHLTDTTS</sequence>
<evidence type="ECO:0000313" key="4">
    <source>
        <dbReference type="Proteomes" id="UP000246058"/>
    </source>
</evidence>